<proteinExistence type="predicted"/>
<feature type="region of interest" description="Disordered" evidence="1">
    <location>
        <begin position="124"/>
        <end position="169"/>
    </location>
</feature>
<feature type="region of interest" description="Disordered" evidence="1">
    <location>
        <begin position="1"/>
        <end position="98"/>
    </location>
</feature>
<dbReference type="AlphaFoldDB" id="A0A6J4TAI9"/>
<feature type="compositionally biased region" description="Acidic residues" evidence="1">
    <location>
        <begin position="141"/>
        <end position="159"/>
    </location>
</feature>
<organism evidence="2">
    <name type="scientific">uncultured Solirubrobacterales bacterium</name>
    <dbReference type="NCBI Taxonomy" id="768556"/>
    <lineage>
        <taxon>Bacteria</taxon>
        <taxon>Bacillati</taxon>
        <taxon>Actinomycetota</taxon>
        <taxon>Thermoleophilia</taxon>
        <taxon>Solirubrobacterales</taxon>
        <taxon>environmental samples</taxon>
    </lineage>
</organism>
<feature type="compositionally biased region" description="Polar residues" evidence="1">
    <location>
        <begin position="248"/>
        <end position="269"/>
    </location>
</feature>
<gene>
    <name evidence="2" type="ORF">AVDCRST_MAG45-2355</name>
</gene>
<dbReference type="EMBL" id="CADCVU010000204">
    <property type="protein sequence ID" value="CAA9518624.1"/>
    <property type="molecule type" value="Genomic_DNA"/>
</dbReference>
<feature type="region of interest" description="Disordered" evidence="1">
    <location>
        <begin position="210"/>
        <end position="284"/>
    </location>
</feature>
<protein>
    <submittedName>
        <fullName evidence="2">Uncharacterized protein</fullName>
    </submittedName>
</protein>
<reference evidence="2" key="1">
    <citation type="submission" date="2020-02" db="EMBL/GenBank/DDBJ databases">
        <authorList>
            <person name="Meier V. D."/>
        </authorList>
    </citation>
    <scope>NUCLEOTIDE SEQUENCE</scope>
    <source>
        <strain evidence="2">AVDCRST_MAG45</strain>
    </source>
</reference>
<accession>A0A6J4TAI9</accession>
<sequence>MQAHLAPDDQRVEQVALDLLDEDDRADDQQRVGEPSGHEGHERGKQPGDDGAHVGDKGGAEGDHRQGQHEGHPDQQQRGRNEYRVHEGDKREAADVVLKHPPAAVADLADVVLAPVGEQLAEASVQATPVLEEEEHREQSEECADQQVDDDPGDPEEASGEPSKLRLERVQCVAEGRAQGRLRDGQHAAEIALDALEALLHVEVETAELLDHRRQDQPPTPALSASAPSRVSTVAAHDGRPRRPSQPAGESSTAVTNSAPRTGSTTRPSRVTAKITTASAAATSSSCQEYAAALRSALGVRSPVPVSGGGPVRSLISSG</sequence>
<feature type="compositionally biased region" description="Basic and acidic residues" evidence="1">
    <location>
        <begin position="27"/>
        <end position="98"/>
    </location>
</feature>
<evidence type="ECO:0000313" key="2">
    <source>
        <dbReference type="EMBL" id="CAA9518624.1"/>
    </source>
</evidence>
<name>A0A6J4TAI9_9ACTN</name>
<feature type="compositionally biased region" description="Basic and acidic residues" evidence="1">
    <location>
        <begin position="1"/>
        <end position="12"/>
    </location>
</feature>
<evidence type="ECO:0000256" key="1">
    <source>
        <dbReference type="SAM" id="MobiDB-lite"/>
    </source>
</evidence>